<dbReference type="EMBL" id="CP043506">
    <property type="protein sequence ID" value="QEO18630.1"/>
    <property type="molecule type" value="Genomic_DNA"/>
</dbReference>
<organism evidence="3 4">
    <name type="scientific">Acetobacter vaccinii</name>
    <dbReference type="NCBI Taxonomy" id="2592655"/>
    <lineage>
        <taxon>Bacteria</taxon>
        <taxon>Pseudomonadati</taxon>
        <taxon>Pseudomonadota</taxon>
        <taxon>Alphaproteobacteria</taxon>
        <taxon>Acetobacterales</taxon>
        <taxon>Acetobacteraceae</taxon>
        <taxon>Acetobacter</taxon>
    </lineage>
</organism>
<evidence type="ECO:0000313" key="3">
    <source>
        <dbReference type="EMBL" id="QEO18630.1"/>
    </source>
</evidence>
<feature type="domain" description="TadE-like" evidence="2">
    <location>
        <begin position="9"/>
        <end position="51"/>
    </location>
</feature>
<dbReference type="KEGG" id="acek:FLP30_07665"/>
<evidence type="ECO:0000259" key="2">
    <source>
        <dbReference type="Pfam" id="PF07811"/>
    </source>
</evidence>
<dbReference type="RefSeq" id="WP_149280289.1">
    <property type="nucleotide sequence ID" value="NZ_CP043506.1"/>
</dbReference>
<feature type="transmembrane region" description="Helical" evidence="1">
    <location>
        <begin position="12"/>
        <end position="30"/>
    </location>
</feature>
<keyword evidence="1" id="KW-1133">Transmembrane helix</keyword>
<evidence type="ECO:0000256" key="1">
    <source>
        <dbReference type="SAM" id="Phobius"/>
    </source>
</evidence>
<reference evidence="3 4" key="1">
    <citation type="submission" date="2019-09" db="EMBL/GenBank/DDBJ databases">
        <title>Genome sequencing of strain KACC 21233.</title>
        <authorList>
            <person name="Heo J."/>
            <person name="Kim S.-J."/>
            <person name="Kim J.-S."/>
            <person name="Hong S.-B."/>
            <person name="Kwon S.-W."/>
        </authorList>
    </citation>
    <scope>NUCLEOTIDE SEQUENCE [LARGE SCALE GENOMIC DNA]</scope>
    <source>
        <strain evidence="3 4">KACC 21233</strain>
    </source>
</reference>
<keyword evidence="1" id="KW-0472">Membrane</keyword>
<evidence type="ECO:0000313" key="4">
    <source>
        <dbReference type="Proteomes" id="UP000324536"/>
    </source>
</evidence>
<dbReference type="Pfam" id="PF07811">
    <property type="entry name" value="TadE"/>
    <property type="match status" value="1"/>
</dbReference>
<gene>
    <name evidence="3" type="ORF">FLP30_07665</name>
</gene>
<dbReference type="Proteomes" id="UP000324536">
    <property type="component" value="Chromosome"/>
</dbReference>
<dbReference type="OrthoDB" id="7224678at2"/>
<name>A0A5C1YTL3_9PROT</name>
<dbReference type="AlphaFoldDB" id="A0A5C1YTL3"/>
<sequence length="149" mass="16289">MRRGINRRGVAAIETALVLPLFLFLILAIIETGWQLLTEMTLQNGAEDAARFVETGNTSDSSIAAQCWSNRADAMQQLVQEEAPTILSKQVTIASAGGGDAANTVQYIFTYSQPYLTSWARSMLGNAMTHTVRVQVRNDTEKTSQECSS</sequence>
<accession>A0A5C1YTL3</accession>
<keyword evidence="4" id="KW-1185">Reference proteome</keyword>
<proteinExistence type="predicted"/>
<keyword evidence="1" id="KW-0812">Transmembrane</keyword>
<dbReference type="InterPro" id="IPR012495">
    <property type="entry name" value="TadE-like_dom"/>
</dbReference>
<protein>
    <submittedName>
        <fullName evidence="3">Pilus assembly protein</fullName>
    </submittedName>
</protein>